<dbReference type="GO" id="GO:0004316">
    <property type="term" value="F:3-oxoacyl-[acyl-carrier-protein] reductase (NADPH) activity"/>
    <property type="evidence" value="ECO:0007669"/>
    <property type="project" value="UniProtKB-EC"/>
</dbReference>
<dbReference type="FunFam" id="3.40.50.720:FF:000084">
    <property type="entry name" value="Short-chain dehydrogenase reductase"/>
    <property type="match status" value="1"/>
</dbReference>
<reference evidence="3" key="1">
    <citation type="submission" date="2015-10" db="EMBL/GenBank/DDBJ databases">
        <authorList>
            <person name="Gilbert D.G."/>
        </authorList>
    </citation>
    <scope>NUCLEOTIDE SEQUENCE</scope>
</reference>
<dbReference type="AlphaFoldDB" id="A0A160TNY5"/>
<evidence type="ECO:0000256" key="2">
    <source>
        <dbReference type="ARBA" id="ARBA00023002"/>
    </source>
</evidence>
<dbReference type="Pfam" id="PF13561">
    <property type="entry name" value="adh_short_C2"/>
    <property type="match status" value="1"/>
</dbReference>
<dbReference type="EMBL" id="CZRL01000008">
    <property type="protein sequence ID" value="CUS49960.1"/>
    <property type="molecule type" value="Genomic_DNA"/>
</dbReference>
<gene>
    <name evidence="3" type="ORF">MGWOODY_XGa3011</name>
</gene>
<organism evidence="3">
    <name type="scientific">hydrothermal vent metagenome</name>
    <dbReference type="NCBI Taxonomy" id="652676"/>
    <lineage>
        <taxon>unclassified sequences</taxon>
        <taxon>metagenomes</taxon>
        <taxon>ecological metagenomes</taxon>
    </lineage>
</organism>
<dbReference type="PANTHER" id="PTHR24321">
    <property type="entry name" value="DEHYDROGENASES, SHORT CHAIN"/>
    <property type="match status" value="1"/>
</dbReference>
<name>A0A160TNY5_9ZZZZ</name>
<keyword evidence="2 3" id="KW-0560">Oxidoreductase</keyword>
<dbReference type="SUPFAM" id="SSF51735">
    <property type="entry name" value="NAD(P)-binding Rossmann-fold domains"/>
    <property type="match status" value="1"/>
</dbReference>
<dbReference type="InterPro" id="IPR036291">
    <property type="entry name" value="NAD(P)-bd_dom_sf"/>
</dbReference>
<dbReference type="CDD" id="cd05233">
    <property type="entry name" value="SDR_c"/>
    <property type="match status" value="1"/>
</dbReference>
<dbReference type="PANTHER" id="PTHR24321:SF15">
    <property type="entry name" value="OXIDOREDUCTASE UCPA"/>
    <property type="match status" value="1"/>
</dbReference>
<evidence type="ECO:0000313" key="3">
    <source>
        <dbReference type="EMBL" id="CUS49960.1"/>
    </source>
</evidence>
<dbReference type="PRINTS" id="PR00080">
    <property type="entry name" value="SDRFAMILY"/>
</dbReference>
<evidence type="ECO:0000256" key="1">
    <source>
        <dbReference type="ARBA" id="ARBA00006484"/>
    </source>
</evidence>
<dbReference type="Gene3D" id="3.40.50.720">
    <property type="entry name" value="NAD(P)-binding Rossmann-like Domain"/>
    <property type="match status" value="1"/>
</dbReference>
<protein>
    <submittedName>
        <fullName evidence="3">3-oxoacyl-[acyl-carrier protein] reductase</fullName>
        <ecNumber evidence="3">1.1.1.100</ecNumber>
    </submittedName>
</protein>
<dbReference type="EC" id="1.1.1.100" evidence="3"/>
<sequence>MRLKNKIAMVVGAGQTPGPTIGNGRATALLFAREGAQVLAVDRDIESAQETVELIQHEGGQAEAIAADVVDEASLEAAVKHCKEHLGQLDILHNNVGISVTGGDAPVTEISTEAFDRIIAVNLRGVVLACKHALPVMRAQGSGTIITISSIAAIENYPWVAYKASKAALVTLTQQLAIQNAEYGIRANVILPGLMDTPMAVDNRAQAWGQTREEVVAARNARVPLGNKMGDAWDVAHAALFLASDEARFITGVSLPVDGGMSCRIG</sequence>
<proteinExistence type="inferred from homology"/>
<dbReference type="PRINTS" id="PR00081">
    <property type="entry name" value="GDHRDH"/>
</dbReference>
<accession>A0A160TNY5</accession>
<dbReference type="InterPro" id="IPR002347">
    <property type="entry name" value="SDR_fam"/>
</dbReference>
<comment type="similarity">
    <text evidence="1">Belongs to the short-chain dehydrogenases/reductases (SDR) family.</text>
</comment>